<evidence type="ECO:0000256" key="2">
    <source>
        <dbReference type="ARBA" id="ARBA00009370"/>
    </source>
</evidence>
<dbReference type="EMBL" id="JAOQJV010000008">
    <property type="protein sequence ID" value="MCU6700137.1"/>
    <property type="molecule type" value="Genomic_DNA"/>
</dbReference>
<evidence type="ECO:0000256" key="3">
    <source>
        <dbReference type="RuleBase" id="RU362042"/>
    </source>
</evidence>
<dbReference type="InterPro" id="IPR036286">
    <property type="entry name" value="LexA/Signal_pep-like_sf"/>
</dbReference>
<dbReference type="PANTHER" id="PTHR43390">
    <property type="entry name" value="SIGNAL PEPTIDASE I"/>
    <property type="match status" value="1"/>
</dbReference>
<evidence type="ECO:0000313" key="6">
    <source>
        <dbReference type="Proteomes" id="UP001207605"/>
    </source>
</evidence>
<gene>
    <name evidence="5" type="primary">lepB</name>
    <name evidence="5" type="ORF">OCV65_07815</name>
</gene>
<dbReference type="CDD" id="cd06530">
    <property type="entry name" value="S26_SPase_I"/>
    <property type="match status" value="1"/>
</dbReference>
<dbReference type="RefSeq" id="WP_262581591.1">
    <property type="nucleotide sequence ID" value="NZ_JAOQJV010000008.1"/>
</dbReference>
<name>A0ABT2S6U6_9FIRM</name>
<dbReference type="EC" id="3.4.21.89" evidence="3"/>
<dbReference type="SUPFAM" id="SSF51306">
    <property type="entry name" value="LexA/Signal peptidase"/>
    <property type="match status" value="1"/>
</dbReference>
<keyword evidence="3 5" id="KW-0378">Hydrolase</keyword>
<keyword evidence="3" id="KW-0472">Membrane</keyword>
<evidence type="ECO:0000259" key="4">
    <source>
        <dbReference type="Pfam" id="PF10502"/>
    </source>
</evidence>
<keyword evidence="3" id="KW-1133">Transmembrane helix</keyword>
<evidence type="ECO:0000313" key="5">
    <source>
        <dbReference type="EMBL" id="MCU6700137.1"/>
    </source>
</evidence>
<dbReference type="NCBIfam" id="TIGR02227">
    <property type="entry name" value="sigpep_I_bact"/>
    <property type="match status" value="1"/>
</dbReference>
<dbReference type="Proteomes" id="UP001207605">
    <property type="component" value="Unassembled WGS sequence"/>
</dbReference>
<keyword evidence="3" id="KW-0812">Transmembrane</keyword>
<feature type="transmembrane region" description="Helical" evidence="3">
    <location>
        <begin position="15"/>
        <end position="37"/>
    </location>
</feature>
<dbReference type="GO" id="GO:0009003">
    <property type="term" value="F:signal peptidase activity"/>
    <property type="evidence" value="ECO:0007669"/>
    <property type="project" value="UniProtKB-EC"/>
</dbReference>
<protein>
    <recommendedName>
        <fullName evidence="3">Signal peptidase I</fullName>
        <ecNumber evidence="3">3.4.21.89</ecNumber>
    </recommendedName>
</protein>
<comment type="caution">
    <text evidence="5">The sequence shown here is derived from an EMBL/GenBank/DDBJ whole genome shotgun (WGS) entry which is preliminary data.</text>
</comment>
<proteinExistence type="inferred from homology"/>
<dbReference type="Gene3D" id="2.10.109.10">
    <property type="entry name" value="Umud Fragment, subunit A"/>
    <property type="match status" value="1"/>
</dbReference>
<dbReference type="InterPro" id="IPR019533">
    <property type="entry name" value="Peptidase_S26"/>
</dbReference>
<sequence>MEKKQNNSLLADVKWLLLKILLLGIIFAVVWIFLLGICRNDDEAMNPAIRAGDLVIYDRITQEYHTGDVVVIKQDGGRQIRRVAAVSGDVVDVTEEGLSVNGYQQREADIYTETLPYKDGIDYPLTVGDGQVFVLGDNRISAEDGRIYGTTDLKDVQGVVMTVIRRRNI</sequence>
<dbReference type="Pfam" id="PF10502">
    <property type="entry name" value="Peptidase_S26"/>
    <property type="match status" value="1"/>
</dbReference>
<reference evidence="5 6" key="1">
    <citation type="journal article" date="2021" name="ISME Commun">
        <title>Automated analysis of genomic sequences facilitates high-throughput and comprehensive description of bacteria.</title>
        <authorList>
            <person name="Hitch T.C.A."/>
        </authorList>
    </citation>
    <scope>NUCLEOTIDE SEQUENCE [LARGE SCALE GENOMIC DNA]</scope>
    <source>
        <strain evidence="5 6">Sanger_02</strain>
    </source>
</reference>
<feature type="domain" description="Peptidase S26" evidence="4">
    <location>
        <begin position="18"/>
        <end position="162"/>
    </location>
</feature>
<comment type="similarity">
    <text evidence="2 3">Belongs to the peptidase S26 family.</text>
</comment>
<comment type="subcellular location">
    <subcellularLocation>
        <location evidence="1">Cell membrane</location>
        <topology evidence="1">Single-pass type II membrane protein</topology>
    </subcellularLocation>
    <subcellularLocation>
        <location evidence="3">Membrane</location>
        <topology evidence="3">Single-pass type II membrane protein</topology>
    </subcellularLocation>
</comment>
<dbReference type="InterPro" id="IPR000223">
    <property type="entry name" value="Pept_S26A_signal_pept_1"/>
</dbReference>
<dbReference type="PANTHER" id="PTHR43390:SF1">
    <property type="entry name" value="CHLOROPLAST PROCESSING PEPTIDASE"/>
    <property type="match status" value="1"/>
</dbReference>
<keyword evidence="6" id="KW-1185">Reference proteome</keyword>
<organism evidence="5 6">
    <name type="scientific">Dorea ammoniilytica</name>
    <dbReference type="NCBI Taxonomy" id="2981788"/>
    <lineage>
        <taxon>Bacteria</taxon>
        <taxon>Bacillati</taxon>
        <taxon>Bacillota</taxon>
        <taxon>Clostridia</taxon>
        <taxon>Lachnospirales</taxon>
        <taxon>Lachnospiraceae</taxon>
        <taxon>Dorea</taxon>
    </lineage>
</organism>
<comment type="catalytic activity">
    <reaction evidence="3">
        <text>Cleavage of hydrophobic, N-terminal signal or leader sequences from secreted and periplasmic proteins.</text>
        <dbReference type="EC" id="3.4.21.89"/>
    </reaction>
</comment>
<dbReference type="PRINTS" id="PR00727">
    <property type="entry name" value="LEADERPTASE"/>
</dbReference>
<keyword evidence="3" id="KW-0645">Protease</keyword>
<accession>A0ABT2S6U6</accession>
<evidence type="ECO:0000256" key="1">
    <source>
        <dbReference type="ARBA" id="ARBA00004401"/>
    </source>
</evidence>